<keyword evidence="1" id="KW-0812">Transmembrane</keyword>
<dbReference type="PANTHER" id="PTHR37305:SF1">
    <property type="entry name" value="MEMBRANE PROTEIN"/>
    <property type="match status" value="1"/>
</dbReference>
<proteinExistence type="predicted"/>
<dbReference type="PANTHER" id="PTHR37305">
    <property type="entry name" value="INTEGRAL MEMBRANE PROTEIN-RELATED"/>
    <property type="match status" value="1"/>
</dbReference>
<feature type="transmembrane region" description="Helical" evidence="1">
    <location>
        <begin position="166"/>
        <end position="184"/>
    </location>
</feature>
<dbReference type="EMBL" id="BAAAHK010000004">
    <property type="protein sequence ID" value="GAA0935367.1"/>
    <property type="molecule type" value="Genomic_DNA"/>
</dbReference>
<feature type="transmembrane region" description="Helical" evidence="1">
    <location>
        <begin position="18"/>
        <end position="39"/>
    </location>
</feature>
<evidence type="ECO:0000313" key="3">
    <source>
        <dbReference type="Proteomes" id="UP001500542"/>
    </source>
</evidence>
<feature type="transmembrane region" description="Helical" evidence="1">
    <location>
        <begin position="54"/>
        <end position="75"/>
    </location>
</feature>
<gene>
    <name evidence="2" type="ORF">GCM10009554_22160</name>
</gene>
<sequence length="247" mass="26119">MSLITVERIKLFSTRSPWWCMVLALALADGFVTLGFIFAPDDTVWKTTDTQGTYIFGLMVMMVMAALAVTTEYRFGTIRTSFLSVPKRLPILISKALVAATLAGVVGLVTSFGAFGLGKVLVKDSSGLQLSTGADWRAVAGVGLVYFLAALIAVAIGILVRQSAGAIAIAICWPLLLEGIGLAIPKVGDFIADWGPFSRASWFITGDPKAPDAADALMSPGWSLVYFAGWAVGLLVIALAVAKKRDA</sequence>
<name>A0ABN1PZ97_9ACTN</name>
<comment type="caution">
    <text evidence="2">The sequence shown here is derived from an EMBL/GenBank/DDBJ whole genome shotgun (WGS) entry which is preliminary data.</text>
</comment>
<feature type="transmembrane region" description="Helical" evidence="1">
    <location>
        <begin position="224"/>
        <end position="242"/>
    </location>
</feature>
<feature type="transmembrane region" description="Helical" evidence="1">
    <location>
        <begin position="96"/>
        <end position="118"/>
    </location>
</feature>
<dbReference type="Proteomes" id="UP001500542">
    <property type="component" value="Unassembled WGS sequence"/>
</dbReference>
<keyword evidence="3" id="KW-1185">Reference proteome</keyword>
<protein>
    <submittedName>
        <fullName evidence="2">ABC transporter permease</fullName>
    </submittedName>
</protein>
<evidence type="ECO:0000313" key="2">
    <source>
        <dbReference type="EMBL" id="GAA0935367.1"/>
    </source>
</evidence>
<keyword evidence="1" id="KW-0472">Membrane</keyword>
<keyword evidence="1" id="KW-1133">Transmembrane helix</keyword>
<dbReference type="RefSeq" id="WP_343967647.1">
    <property type="nucleotide sequence ID" value="NZ_BAAAHK010000004.1"/>
</dbReference>
<feature type="transmembrane region" description="Helical" evidence="1">
    <location>
        <begin position="138"/>
        <end position="159"/>
    </location>
</feature>
<accession>A0ABN1PZ97</accession>
<evidence type="ECO:0000256" key="1">
    <source>
        <dbReference type="SAM" id="Phobius"/>
    </source>
</evidence>
<organism evidence="2 3">
    <name type="scientific">Kribbella koreensis</name>
    <dbReference type="NCBI Taxonomy" id="57909"/>
    <lineage>
        <taxon>Bacteria</taxon>
        <taxon>Bacillati</taxon>
        <taxon>Actinomycetota</taxon>
        <taxon>Actinomycetes</taxon>
        <taxon>Propionibacteriales</taxon>
        <taxon>Kribbellaceae</taxon>
        <taxon>Kribbella</taxon>
    </lineage>
</organism>
<reference evidence="3" key="1">
    <citation type="journal article" date="2019" name="Int. J. Syst. Evol. Microbiol.">
        <title>The Global Catalogue of Microorganisms (GCM) 10K type strain sequencing project: providing services to taxonomists for standard genome sequencing and annotation.</title>
        <authorList>
            <consortium name="The Broad Institute Genomics Platform"/>
            <consortium name="The Broad Institute Genome Sequencing Center for Infectious Disease"/>
            <person name="Wu L."/>
            <person name="Ma J."/>
        </authorList>
    </citation>
    <scope>NUCLEOTIDE SEQUENCE [LARGE SCALE GENOMIC DNA]</scope>
    <source>
        <strain evidence="3">JCM 10977</strain>
    </source>
</reference>
<dbReference type="Pfam" id="PF12730">
    <property type="entry name" value="ABC2_membrane_4"/>
    <property type="match status" value="1"/>
</dbReference>